<sequence length="75" mass="8323">MASIEDLVRKQKAGAQFVITAQMLRIKPQEFDPMAQRWLDDGGPGFNVIGIPHRTVVDGEFLISRVTVIRTTAAL</sequence>
<proteinExistence type="predicted"/>
<dbReference type="RefSeq" id="WP_040040877.1">
    <property type="nucleotide sequence ID" value="NZ_JWJG01000028.1"/>
</dbReference>
<keyword evidence="2" id="KW-1185">Reference proteome</keyword>
<evidence type="ECO:0000313" key="2">
    <source>
        <dbReference type="Proteomes" id="UP000031572"/>
    </source>
</evidence>
<organism evidence="1 2">
    <name type="scientific">Noviherbaspirillum autotrophicum</name>
    <dbReference type="NCBI Taxonomy" id="709839"/>
    <lineage>
        <taxon>Bacteria</taxon>
        <taxon>Pseudomonadati</taxon>
        <taxon>Pseudomonadota</taxon>
        <taxon>Betaproteobacteria</taxon>
        <taxon>Burkholderiales</taxon>
        <taxon>Oxalobacteraceae</taxon>
        <taxon>Noviherbaspirillum</taxon>
    </lineage>
</organism>
<reference evidence="1 2" key="1">
    <citation type="submission" date="2014-12" db="EMBL/GenBank/DDBJ databases">
        <title>Denitrispirillum autotrophicum gen. nov., sp. nov., Denitrifying, Facultatively Autotrophic Bacteria Isolated from Rice Paddy Soil.</title>
        <authorList>
            <person name="Ishii S."/>
            <person name="Ashida N."/>
            <person name="Ohno H."/>
            <person name="Otsuka S."/>
            <person name="Yokota A."/>
            <person name="Senoo K."/>
        </authorList>
    </citation>
    <scope>NUCLEOTIDE SEQUENCE [LARGE SCALE GENOMIC DNA]</scope>
    <source>
        <strain evidence="1 2">TSA66</strain>
    </source>
</reference>
<dbReference type="Proteomes" id="UP000031572">
    <property type="component" value="Unassembled WGS sequence"/>
</dbReference>
<dbReference type="EMBL" id="JWJG01000028">
    <property type="protein sequence ID" value="KIF82201.1"/>
    <property type="molecule type" value="Genomic_DNA"/>
</dbReference>
<evidence type="ECO:0000313" key="1">
    <source>
        <dbReference type="EMBL" id="KIF82201.1"/>
    </source>
</evidence>
<dbReference type="AlphaFoldDB" id="A0A0C2BVZ2"/>
<protein>
    <submittedName>
        <fullName evidence="1">Uncharacterized protein</fullName>
    </submittedName>
</protein>
<dbReference type="STRING" id="709839.TSA66_17585"/>
<dbReference type="OrthoDB" id="8720136at2"/>
<gene>
    <name evidence="1" type="ORF">TSA66_17585</name>
</gene>
<name>A0A0C2BVZ2_9BURK</name>
<comment type="caution">
    <text evidence="1">The sequence shown here is derived from an EMBL/GenBank/DDBJ whole genome shotgun (WGS) entry which is preliminary data.</text>
</comment>
<accession>A0A0C2BVZ2</accession>